<dbReference type="STRING" id="311403.Arad_1756"/>
<evidence type="ECO:0000313" key="3">
    <source>
        <dbReference type="Proteomes" id="UP000001600"/>
    </source>
</evidence>
<dbReference type="PANTHER" id="PTHR43451:SF1">
    <property type="entry name" value="ACETYLTRANSFERASE"/>
    <property type="match status" value="1"/>
</dbReference>
<dbReference type="InterPro" id="IPR016181">
    <property type="entry name" value="Acyl_CoA_acyltransferase"/>
</dbReference>
<dbReference type="SUPFAM" id="SSF55729">
    <property type="entry name" value="Acyl-CoA N-acyltransferases (Nat)"/>
    <property type="match status" value="1"/>
</dbReference>
<dbReference type="Pfam" id="PF13673">
    <property type="entry name" value="Acetyltransf_10"/>
    <property type="match status" value="1"/>
</dbReference>
<feature type="domain" description="N-acetyltransferase" evidence="1">
    <location>
        <begin position="21"/>
        <end position="173"/>
    </location>
</feature>
<evidence type="ECO:0000259" key="1">
    <source>
        <dbReference type="PROSITE" id="PS51186"/>
    </source>
</evidence>
<sequence length="173" mass="19366">MEIKRPRPSKGSMPMSSRHDIGIREYAPDDAGATIDIFLRAIREIASKDYGPAQIDAWAKVDDPEVWAQWRAGRPTWMAIYEAQPVGFSDLKADGCLDMMFVLPDHQGKGVAGPLLKTVEAAARHQGHRRIFTEASLTARPFFERKGFIVLAAQTVEKRGQTLPNFRMEKTLA</sequence>
<proteinExistence type="predicted"/>
<dbReference type="PROSITE" id="PS51186">
    <property type="entry name" value="GNAT"/>
    <property type="match status" value="1"/>
</dbReference>
<evidence type="ECO:0000313" key="2">
    <source>
        <dbReference type="EMBL" id="ACM26115.1"/>
    </source>
</evidence>
<accession>B9JCX8</accession>
<dbReference type="HOGENOM" id="CLU_087351_0_1_5"/>
<name>B9JCX8_RHIR8</name>
<dbReference type="Gene3D" id="3.40.630.30">
    <property type="match status" value="1"/>
</dbReference>
<reference evidence="2 3" key="1">
    <citation type="journal article" date="2009" name="J. Bacteriol.">
        <title>Genome sequences of three Agrobacterium biovars help elucidate the evolution of multichromosome genomes in bacteria.</title>
        <authorList>
            <person name="Slater S.C."/>
            <person name="Goldman B.S."/>
            <person name="Goodner B."/>
            <person name="Setubal J.C."/>
            <person name="Farrand S.K."/>
            <person name="Nester E.W."/>
            <person name="Burr T.J."/>
            <person name="Banta L."/>
            <person name="Dickerman A.W."/>
            <person name="Paulsen I."/>
            <person name="Otten L."/>
            <person name="Suen G."/>
            <person name="Welch R."/>
            <person name="Almeida N.F."/>
            <person name="Arnold F."/>
            <person name="Burton O.T."/>
            <person name="Du Z."/>
            <person name="Ewing A."/>
            <person name="Godsy E."/>
            <person name="Heisel S."/>
            <person name="Houmiel K.L."/>
            <person name="Jhaveri J."/>
            <person name="Lu J."/>
            <person name="Miller N.M."/>
            <person name="Norton S."/>
            <person name="Chen Q."/>
            <person name="Phoolcharoen W."/>
            <person name="Ohlin V."/>
            <person name="Ondrusek D."/>
            <person name="Pride N."/>
            <person name="Stricklin S.L."/>
            <person name="Sun J."/>
            <person name="Wheeler C."/>
            <person name="Wilson L."/>
            <person name="Zhu H."/>
            <person name="Wood D.W."/>
        </authorList>
    </citation>
    <scope>NUCLEOTIDE SEQUENCE [LARGE SCALE GENOMIC DNA]</scope>
    <source>
        <strain evidence="3">K84 / ATCC BAA-868</strain>
    </source>
</reference>
<dbReference type="AlphaFoldDB" id="B9JCX8"/>
<gene>
    <name evidence="2" type="ordered locus">Arad_1756</name>
</gene>
<dbReference type="KEGG" id="ara:Arad_1756"/>
<dbReference type="Proteomes" id="UP000001600">
    <property type="component" value="Chromosome 1"/>
</dbReference>
<organism evidence="2 3">
    <name type="scientific">Rhizobium rhizogenes (strain K84 / ATCC BAA-868)</name>
    <name type="common">Agrobacterium radiobacter</name>
    <dbReference type="NCBI Taxonomy" id="311403"/>
    <lineage>
        <taxon>Bacteria</taxon>
        <taxon>Pseudomonadati</taxon>
        <taxon>Pseudomonadota</taxon>
        <taxon>Alphaproteobacteria</taxon>
        <taxon>Hyphomicrobiales</taxon>
        <taxon>Rhizobiaceae</taxon>
        <taxon>Rhizobium/Agrobacterium group</taxon>
        <taxon>Rhizobium</taxon>
    </lineage>
</organism>
<dbReference type="GO" id="GO:0016747">
    <property type="term" value="F:acyltransferase activity, transferring groups other than amino-acyl groups"/>
    <property type="evidence" value="ECO:0007669"/>
    <property type="project" value="InterPro"/>
</dbReference>
<keyword evidence="2" id="KW-0808">Transferase</keyword>
<dbReference type="InterPro" id="IPR000182">
    <property type="entry name" value="GNAT_dom"/>
</dbReference>
<dbReference type="EMBL" id="CP000628">
    <property type="protein sequence ID" value="ACM26115.1"/>
    <property type="molecule type" value="Genomic_DNA"/>
</dbReference>
<protein>
    <submittedName>
        <fullName evidence="2">Acetyltransferase protein</fullName>
    </submittedName>
</protein>
<dbReference type="PANTHER" id="PTHR43451">
    <property type="entry name" value="ACETYLTRANSFERASE (GNAT) FAMILY PROTEIN"/>
    <property type="match status" value="1"/>
</dbReference>
<dbReference type="CDD" id="cd04301">
    <property type="entry name" value="NAT_SF"/>
    <property type="match status" value="1"/>
</dbReference>
<dbReference type="eggNOG" id="COG1247">
    <property type="taxonomic scope" value="Bacteria"/>
</dbReference>
<dbReference type="InterPro" id="IPR052564">
    <property type="entry name" value="N-acetyltrans/Recomb-assoc"/>
</dbReference>